<dbReference type="PANTHER" id="PTHR23514">
    <property type="entry name" value="BYPASS OF STOP CODON PROTEIN 6"/>
    <property type="match status" value="1"/>
</dbReference>
<evidence type="ECO:0000256" key="4">
    <source>
        <dbReference type="ARBA" id="ARBA00022692"/>
    </source>
</evidence>
<reference evidence="10" key="1">
    <citation type="submission" date="2021-02" db="EMBL/GenBank/DDBJ databases">
        <title>Leucobacter sp. CX169.</title>
        <authorList>
            <person name="Cheng Y."/>
        </authorList>
    </citation>
    <scope>NUCLEOTIDE SEQUENCE [LARGE SCALE GENOMIC DNA]</scope>
    <source>
        <strain evidence="10">JY899</strain>
    </source>
</reference>
<evidence type="ECO:0000256" key="7">
    <source>
        <dbReference type="SAM" id="Phobius"/>
    </source>
</evidence>
<evidence type="ECO:0000256" key="3">
    <source>
        <dbReference type="ARBA" id="ARBA00022448"/>
    </source>
</evidence>
<keyword evidence="10" id="KW-1185">Reference proteome</keyword>
<accession>A0ABS2TH73</accession>
<dbReference type="RefSeq" id="WP_187997064.1">
    <property type="nucleotide sequence ID" value="NZ_JACEXG010000006.1"/>
</dbReference>
<feature type="transmembrane region" description="Helical" evidence="7">
    <location>
        <begin position="39"/>
        <end position="61"/>
    </location>
</feature>
<keyword evidence="3" id="KW-0813">Transport</keyword>
<evidence type="ECO:0000259" key="8">
    <source>
        <dbReference type="PROSITE" id="PS50850"/>
    </source>
</evidence>
<dbReference type="PROSITE" id="PS50850">
    <property type="entry name" value="MFS"/>
    <property type="match status" value="1"/>
</dbReference>
<feature type="transmembrane region" description="Helical" evidence="7">
    <location>
        <begin position="244"/>
        <end position="262"/>
    </location>
</feature>
<feature type="transmembrane region" description="Helical" evidence="7">
    <location>
        <begin position="361"/>
        <end position="381"/>
    </location>
</feature>
<feature type="transmembrane region" description="Helical" evidence="7">
    <location>
        <begin position="338"/>
        <end position="355"/>
    </location>
</feature>
<dbReference type="Pfam" id="PF07690">
    <property type="entry name" value="MFS_1"/>
    <property type="match status" value="1"/>
</dbReference>
<keyword evidence="6 7" id="KW-0472">Membrane</keyword>
<protein>
    <submittedName>
        <fullName evidence="9">MFS transporter</fullName>
    </submittedName>
</protein>
<keyword evidence="4 7" id="KW-0812">Transmembrane</keyword>
<feature type="transmembrane region" description="Helical" evidence="7">
    <location>
        <begin position="155"/>
        <end position="172"/>
    </location>
</feature>
<dbReference type="InterPro" id="IPR036259">
    <property type="entry name" value="MFS_trans_sf"/>
</dbReference>
<gene>
    <name evidence="9" type="ORF">JVW63_09890</name>
</gene>
<feature type="domain" description="Major facilitator superfamily (MFS) profile" evidence="8">
    <location>
        <begin position="4"/>
        <end position="385"/>
    </location>
</feature>
<dbReference type="EMBL" id="JAFFJS010000006">
    <property type="protein sequence ID" value="MBM9434004.1"/>
    <property type="molecule type" value="Genomic_DNA"/>
</dbReference>
<organism evidence="9 10">
    <name type="scientific">Flaviflexus equikiangi</name>
    <dbReference type="NCBI Taxonomy" id="2758573"/>
    <lineage>
        <taxon>Bacteria</taxon>
        <taxon>Bacillati</taxon>
        <taxon>Actinomycetota</taxon>
        <taxon>Actinomycetes</taxon>
        <taxon>Actinomycetales</taxon>
        <taxon>Actinomycetaceae</taxon>
        <taxon>Flaviflexus</taxon>
    </lineage>
</organism>
<evidence type="ECO:0000256" key="1">
    <source>
        <dbReference type="ARBA" id="ARBA00004651"/>
    </source>
</evidence>
<keyword evidence="5 7" id="KW-1133">Transmembrane helix</keyword>
<comment type="caution">
    <text evidence="9">The sequence shown here is derived from an EMBL/GenBank/DDBJ whole genome shotgun (WGS) entry which is preliminary data.</text>
</comment>
<feature type="transmembrane region" description="Helical" evidence="7">
    <location>
        <begin position="93"/>
        <end position="118"/>
    </location>
</feature>
<evidence type="ECO:0000256" key="2">
    <source>
        <dbReference type="ARBA" id="ARBA00008335"/>
    </source>
</evidence>
<evidence type="ECO:0000256" key="6">
    <source>
        <dbReference type="ARBA" id="ARBA00023136"/>
    </source>
</evidence>
<dbReference type="Proteomes" id="UP000705983">
    <property type="component" value="Unassembled WGS sequence"/>
</dbReference>
<dbReference type="PANTHER" id="PTHR23514:SF3">
    <property type="entry name" value="BYPASS OF STOP CODON PROTEIN 6"/>
    <property type="match status" value="1"/>
</dbReference>
<dbReference type="InterPro" id="IPR011701">
    <property type="entry name" value="MFS"/>
</dbReference>
<feature type="transmembrane region" description="Helical" evidence="7">
    <location>
        <begin position="298"/>
        <end position="317"/>
    </location>
</feature>
<dbReference type="InterPro" id="IPR020846">
    <property type="entry name" value="MFS_dom"/>
</dbReference>
<dbReference type="InterPro" id="IPR051788">
    <property type="entry name" value="MFS_Transporter"/>
</dbReference>
<evidence type="ECO:0000313" key="9">
    <source>
        <dbReference type="EMBL" id="MBM9434004.1"/>
    </source>
</evidence>
<feature type="transmembrane region" description="Helical" evidence="7">
    <location>
        <begin position="130"/>
        <end position="149"/>
    </location>
</feature>
<evidence type="ECO:0000313" key="10">
    <source>
        <dbReference type="Proteomes" id="UP000705983"/>
    </source>
</evidence>
<comment type="similarity">
    <text evidence="2">Belongs to the major facilitator superfamily.</text>
</comment>
<name>A0ABS2TH73_9ACTO</name>
<feature type="transmembrane region" description="Helical" evidence="7">
    <location>
        <begin position="274"/>
        <end position="292"/>
    </location>
</feature>
<sequence>MTILLAIVYAAFISLGLPDAVVGAAWPSMYSQIGADEAAAAIVTTVAVLATIVMSFASGWLVARFGTFAVSAGSVLLTALALFGYAYAPSFVWLLVFTVPLGLGAGAIDTALNAFVAVNYSSRHMNFLHASWGIGAALGPLIAGFWLNARGEWRPAYFTLALLQITLLLIFLGSRRLWSESAAGSSTVASTRWEGAELTGRRWYAMPNLPIILTGFFAYSAAELTLGLWGATYFVTRFGLSADVAAAGAAAFYLGITAGRAVAGIVSGRMSNQALLQVGTALLLAGAALLFVPMPAVSLVGFALAGFGCGPIFPMMLQETTRRYGSLNTERMMGVQMGLAYTGMLVGPPLTGWLITRVTPLSLPAIAVVLALCIASSVFLVDRRLAARLTTSSPITHVPDRDTPR</sequence>
<dbReference type="SUPFAM" id="SSF103473">
    <property type="entry name" value="MFS general substrate transporter"/>
    <property type="match status" value="1"/>
</dbReference>
<feature type="transmembrane region" description="Helical" evidence="7">
    <location>
        <begin position="211"/>
        <end position="232"/>
    </location>
</feature>
<comment type="subcellular location">
    <subcellularLocation>
        <location evidence="1">Cell membrane</location>
        <topology evidence="1">Multi-pass membrane protein</topology>
    </subcellularLocation>
</comment>
<dbReference type="Gene3D" id="1.20.1250.20">
    <property type="entry name" value="MFS general substrate transporter like domains"/>
    <property type="match status" value="2"/>
</dbReference>
<proteinExistence type="inferred from homology"/>
<evidence type="ECO:0000256" key="5">
    <source>
        <dbReference type="ARBA" id="ARBA00022989"/>
    </source>
</evidence>
<feature type="transmembrane region" description="Helical" evidence="7">
    <location>
        <begin position="68"/>
        <end position="87"/>
    </location>
</feature>